<keyword evidence="3" id="KW-0456">Lyase</keyword>
<dbReference type="RefSeq" id="WP_221048478.1">
    <property type="nucleotide sequence ID" value="NZ_AP019782.1"/>
</dbReference>
<reference evidence="5" key="1">
    <citation type="submission" date="2019-06" db="EMBL/GenBank/DDBJ databases">
        <title>Complete genome sequence of Methylogaea oryzae strain JCM16910.</title>
        <authorList>
            <person name="Asakawa S."/>
        </authorList>
    </citation>
    <scope>NUCLEOTIDE SEQUENCE</scope>
    <source>
        <strain evidence="5">E10</strain>
    </source>
</reference>
<comment type="cofactor">
    <cofactor evidence="1">
        <name>pyridoxal 5'-phosphate</name>
        <dbReference type="ChEBI" id="CHEBI:597326"/>
    </cofactor>
</comment>
<name>A0A8D4VMX2_9GAMM</name>
<dbReference type="CDD" id="cd00609">
    <property type="entry name" value="AAT_like"/>
    <property type="match status" value="1"/>
</dbReference>
<dbReference type="GO" id="GO:0016829">
    <property type="term" value="F:lyase activity"/>
    <property type="evidence" value="ECO:0007669"/>
    <property type="project" value="UniProtKB-KW"/>
</dbReference>
<dbReference type="GO" id="GO:0009236">
    <property type="term" value="P:cobalamin biosynthetic process"/>
    <property type="evidence" value="ECO:0007669"/>
    <property type="project" value="InterPro"/>
</dbReference>
<dbReference type="KEGG" id="moz:MoryE10_11270"/>
<keyword evidence="2" id="KW-0663">Pyridoxal phosphate</keyword>
<evidence type="ECO:0000313" key="5">
    <source>
        <dbReference type="EMBL" id="BBL70521.1"/>
    </source>
</evidence>
<protein>
    <submittedName>
        <fullName evidence="5">Threonine-phosphate decarboxylase</fullName>
    </submittedName>
</protein>
<accession>A0A8D4VMX2</accession>
<dbReference type="InterPro" id="IPR004838">
    <property type="entry name" value="NHTrfase_class1_PyrdxlP-BS"/>
</dbReference>
<evidence type="ECO:0000313" key="6">
    <source>
        <dbReference type="Proteomes" id="UP000824988"/>
    </source>
</evidence>
<dbReference type="Proteomes" id="UP000824988">
    <property type="component" value="Chromosome"/>
</dbReference>
<evidence type="ECO:0000259" key="4">
    <source>
        <dbReference type="Pfam" id="PF00155"/>
    </source>
</evidence>
<keyword evidence="6" id="KW-1185">Reference proteome</keyword>
<dbReference type="InterPro" id="IPR005860">
    <property type="entry name" value="CobD"/>
</dbReference>
<evidence type="ECO:0000256" key="2">
    <source>
        <dbReference type="ARBA" id="ARBA00022898"/>
    </source>
</evidence>
<gene>
    <name evidence="5" type="primary">cobC</name>
    <name evidence="5" type="ORF">MoryE10_11270</name>
</gene>
<dbReference type="InterPro" id="IPR004839">
    <property type="entry name" value="Aminotransferase_I/II_large"/>
</dbReference>
<dbReference type="EMBL" id="AP019782">
    <property type="protein sequence ID" value="BBL70521.1"/>
    <property type="molecule type" value="Genomic_DNA"/>
</dbReference>
<feature type="domain" description="Aminotransferase class I/classII large" evidence="4">
    <location>
        <begin position="56"/>
        <end position="307"/>
    </location>
</feature>
<dbReference type="PROSITE" id="PS00105">
    <property type="entry name" value="AA_TRANSFER_CLASS_1"/>
    <property type="match status" value="1"/>
</dbReference>
<dbReference type="NCBIfam" id="TIGR01140">
    <property type="entry name" value="L_thr_O3P_dcar"/>
    <property type="match status" value="1"/>
</dbReference>
<evidence type="ECO:0000256" key="1">
    <source>
        <dbReference type="ARBA" id="ARBA00001933"/>
    </source>
</evidence>
<proteinExistence type="predicted"/>
<sequence length="326" mass="34966">MLEHGGGLLRAARETGIAPQQWLDLSTGINPNGWPVPAFPPDVWRRLPESGDGLMAAAAAYYGTEHLLAVSGSQAAIQLLPALRPAGRVGLVTPTYAEHGAAWRRAGHRLLELAPEAIDAAVDGLDVLLLVHPNNPTGQRYPLEQLRAWRERLARRGGWLVVDEAFMDATPLFSLAADCGDPGLVVLRSVGKFFGLAGIRLGFVAAWPALLQSMDECLGPWAVNGPARWAGALALADRDWQSPMRDELAAASRRLAALLTAAGLPPAGGTALFQWAPAPDAERRHAALKRQAVLARLFQEPSALRFGLPATEGEWARLERALATRP</sequence>
<dbReference type="PANTHER" id="PTHR42885">
    <property type="entry name" value="HISTIDINOL-PHOSPHATE AMINOTRANSFERASE-RELATED"/>
    <property type="match status" value="1"/>
</dbReference>
<dbReference type="GO" id="GO:0030170">
    <property type="term" value="F:pyridoxal phosphate binding"/>
    <property type="evidence" value="ECO:0007669"/>
    <property type="project" value="InterPro"/>
</dbReference>
<organism evidence="5 6">
    <name type="scientific">Methylogaea oryzae</name>
    <dbReference type="NCBI Taxonomy" id="1295382"/>
    <lineage>
        <taxon>Bacteria</taxon>
        <taxon>Pseudomonadati</taxon>
        <taxon>Pseudomonadota</taxon>
        <taxon>Gammaproteobacteria</taxon>
        <taxon>Methylococcales</taxon>
        <taxon>Methylococcaceae</taxon>
        <taxon>Methylogaea</taxon>
    </lineage>
</organism>
<evidence type="ECO:0000256" key="3">
    <source>
        <dbReference type="ARBA" id="ARBA00023239"/>
    </source>
</evidence>
<dbReference type="AlphaFoldDB" id="A0A8D4VMX2"/>
<dbReference type="Pfam" id="PF00155">
    <property type="entry name" value="Aminotran_1_2"/>
    <property type="match status" value="1"/>
</dbReference>
<dbReference type="PANTHER" id="PTHR42885:SF1">
    <property type="entry name" value="THREONINE-PHOSPHATE DECARBOXYLASE"/>
    <property type="match status" value="1"/>
</dbReference>